<organism evidence="2 3">
    <name type="scientific">Puccinia sorghi</name>
    <dbReference type="NCBI Taxonomy" id="27349"/>
    <lineage>
        <taxon>Eukaryota</taxon>
        <taxon>Fungi</taxon>
        <taxon>Dikarya</taxon>
        <taxon>Basidiomycota</taxon>
        <taxon>Pucciniomycotina</taxon>
        <taxon>Pucciniomycetes</taxon>
        <taxon>Pucciniales</taxon>
        <taxon>Pucciniaceae</taxon>
        <taxon>Puccinia</taxon>
    </lineage>
</organism>
<reference evidence="2 3" key="1">
    <citation type="submission" date="2015-08" db="EMBL/GenBank/DDBJ databases">
        <title>Next Generation Sequencing and Analysis of the Genome of Puccinia sorghi L Schw, the Causal Agent of Maize Common Rust.</title>
        <authorList>
            <person name="Rochi L."/>
            <person name="Burguener G."/>
            <person name="Darino M."/>
            <person name="Turjanski A."/>
            <person name="Kreff E."/>
            <person name="Dieguez M.J."/>
            <person name="Sacco F."/>
        </authorList>
    </citation>
    <scope>NUCLEOTIDE SEQUENCE [LARGE SCALE GENOMIC DNA]</scope>
    <source>
        <strain evidence="2 3">RO10H11247</strain>
    </source>
</reference>
<keyword evidence="1" id="KW-1133">Transmembrane helix</keyword>
<evidence type="ECO:0000313" key="2">
    <source>
        <dbReference type="EMBL" id="KNZ60169.1"/>
    </source>
</evidence>
<dbReference type="Proteomes" id="UP000037035">
    <property type="component" value="Unassembled WGS sequence"/>
</dbReference>
<evidence type="ECO:0000313" key="3">
    <source>
        <dbReference type="Proteomes" id="UP000037035"/>
    </source>
</evidence>
<feature type="transmembrane region" description="Helical" evidence="1">
    <location>
        <begin position="252"/>
        <end position="272"/>
    </location>
</feature>
<feature type="transmembrane region" description="Helical" evidence="1">
    <location>
        <begin position="68"/>
        <end position="87"/>
    </location>
</feature>
<feature type="transmembrane region" description="Helical" evidence="1">
    <location>
        <begin position="305"/>
        <end position="321"/>
    </location>
</feature>
<name>A0A0L6VHH3_9BASI</name>
<dbReference type="EMBL" id="LAVV01006393">
    <property type="protein sequence ID" value="KNZ60169.1"/>
    <property type="molecule type" value="Genomic_DNA"/>
</dbReference>
<keyword evidence="1" id="KW-0812">Transmembrane</keyword>
<keyword evidence="3" id="KW-1185">Reference proteome</keyword>
<keyword evidence="1" id="KW-0472">Membrane</keyword>
<protein>
    <submittedName>
        <fullName evidence="2">Uncharacterized protein</fullName>
    </submittedName>
</protein>
<dbReference type="AlphaFoldDB" id="A0A0L6VHH3"/>
<evidence type="ECO:0000256" key="1">
    <source>
        <dbReference type="SAM" id="Phobius"/>
    </source>
</evidence>
<comment type="caution">
    <text evidence="2">The sequence shown here is derived from an EMBL/GenBank/DDBJ whole genome shotgun (WGS) entry which is preliminary data.</text>
</comment>
<feature type="transmembrane region" description="Helical" evidence="1">
    <location>
        <begin position="107"/>
        <end position="127"/>
    </location>
</feature>
<sequence>MIEIQQKSHLSLYKEDLNYIQCLVMYIFHYFMYIKIVILIILMVLLVVTKYHKEYEFGGRPSRKYNTIMQVFGYSGVSLGLTSYKFNFMMNVGLFFINWYPSKYERGIYHIIINLLHCKALAHVVVIQTSTQKGPQDEAKMPILDTKNLNTFQYNQLQTFKEKIKQGCRTDFSNMTTEQHLMQQDERGSQIGQHSWTKPTHGYQDDRDTLFDASTTPEHLHIPRIQRAVHAYKYPFSCIPHHHHHSIFICHVFYSLYIYIYIVQIFICQLFYSLYIVHYIHLIYQISPQIIGSLYLIYQIPPDQIIILLTLTSILQIPFPRD</sequence>
<proteinExistence type="predicted"/>
<gene>
    <name evidence="2" type="ORF">VP01_15g3</name>
</gene>
<feature type="transmembrane region" description="Helical" evidence="1">
    <location>
        <begin position="27"/>
        <end position="48"/>
    </location>
</feature>
<accession>A0A0L6VHH3</accession>
<dbReference type="VEuPathDB" id="FungiDB:VP01_15g3"/>